<dbReference type="OrthoDB" id="10021943at2759"/>
<evidence type="ECO:0000256" key="2">
    <source>
        <dbReference type="ARBA" id="ARBA00023157"/>
    </source>
</evidence>
<feature type="signal peptide" evidence="5">
    <location>
        <begin position="1"/>
        <end position="21"/>
    </location>
</feature>
<reference evidence="8" key="1">
    <citation type="submission" date="2025-08" db="UniProtKB">
        <authorList>
            <consortium name="RefSeq"/>
        </authorList>
    </citation>
    <scope>IDENTIFICATION</scope>
    <source>
        <tissue evidence="8">Gonads</tissue>
    </source>
</reference>
<dbReference type="Pfam" id="PF00094">
    <property type="entry name" value="VWD"/>
    <property type="match status" value="1"/>
</dbReference>
<keyword evidence="2" id="KW-1015">Disulfide bond</keyword>
<dbReference type="InterPro" id="IPR050780">
    <property type="entry name" value="Mucin_vWF_Thrombospondin_sf"/>
</dbReference>
<dbReference type="STRING" id="7574.A0A1S3HT07"/>
<evidence type="ECO:0000259" key="6">
    <source>
        <dbReference type="PROSITE" id="PS51233"/>
    </source>
</evidence>
<dbReference type="InterPro" id="IPR001846">
    <property type="entry name" value="VWF_type-D"/>
</dbReference>
<dbReference type="PROSITE" id="PS51233">
    <property type="entry name" value="VWFD"/>
    <property type="match status" value="1"/>
</dbReference>
<dbReference type="InterPro" id="IPR057774">
    <property type="entry name" value="D8C_UMOD/GP2/OIT3-like"/>
</dbReference>
<feature type="domain" description="VWFD" evidence="6">
    <location>
        <begin position="414"/>
        <end position="596"/>
    </location>
</feature>
<dbReference type="Pfam" id="PF23283">
    <property type="entry name" value="D8C_UMOD"/>
    <property type="match status" value="1"/>
</dbReference>
<sequence length="1148" mass="126515">MALNRYTALVVAIWCSVEVYADPCKSYMTLQDPERSTNYHPGPLDPLLCDRTLKTGWYRMIDANGTPLRMPEKCPDHFSCGTHVPVWFKGRHPTVADGVVSAEACGNVPVPDQNQKCCLFKIPIAVKNCGSFYVYNLTSTASCSVAYCTDDSQGCPVGMYSPTGKPPCQPAYPSLKTAPTLSGPEIVKNAQGVEEFRFGCNIPYTTTDKNVGFEIEWLFDHKPSPVSPMSRPQQVTGTTRVHYMKDIDMIPGKDHLNKDVSCRVKTYFLNAPNRKSPAIESNHYFAGIKTDPSKVQVNEGRKEVEVKLISTIPILCKVPNAHPDKCLADFNLDLGKDNEVVAEECSLQMKRSHWDPKTKQAAVSTKLLAVRDFVTDGTKQVSAVFKKISPIHTPLFHQYQPPSIQITSINTDTDSCKCTGDPHCTAFDRKKYFHFYEAGEYVMAKSNVRPFEVHVRTWYCNGRASCICGLSAREGNDVIVVDACHSDVNHMRVKTYVKSPYQLANGTQIKRDVAGKVIEIFFPSGTAIKVDVQSKYLDATMTVPSDDYAHTSGLCGIFNKYSGDDFTSPNGLTYSQYISVPRQFTESWRVPRGQSLFDRLPPKDPEPPKKPMYCQCNRQEKKIDCGPEKRQNNPIRRASRTIDITSSLNRGSRLRRTTTFIDTDTDGDLQYNFDYGDPNSPTLTATWPTKSGLTEAVALKMCTDAAKSSSAYTQCLATGKIDVNEIVGGCVDDMKISDGDTEFLSSVVSAFENTCQEKVLKDPNSYTKNATDGTLIMPAFVTADLCTTPCQHGRCSNGACVCNNNWVGEDCSVDATKPPQALGLTRPEACDIRKRPCRLTFLDIENIADTSKLKCRLKDLTIVNGKVNTIGGNVAYSKADFQNYAEVSCEIPESPAHKGTVASHAYHVSVTFDNNRWSNDVMFVIYDSLCQNCTEKGVCTINANSCHINGKCYSAGDHDPTDTNNVCLPAISATKWTQVSVPTQPPPKTTNSTTTPRPITTTAPKATPFPLHWAKYGGENKMRWDIWTKAETGCSCYFDQSKRDCACCELGGCQCPTSSKYHCVKCGEEFTCGTVKPSTDYGIDGWTATFTGCPCVWDTKRADCACCQNLGCPCGKTHRNQCTQCGHPAACGTKPEIFGPPLNDAIIG</sequence>
<evidence type="ECO:0000313" key="7">
    <source>
        <dbReference type="Proteomes" id="UP000085678"/>
    </source>
</evidence>
<keyword evidence="1 5" id="KW-0732">Signal</keyword>
<keyword evidence="7" id="KW-1185">Reference proteome</keyword>
<organism evidence="7 8">
    <name type="scientific">Lingula anatina</name>
    <name type="common">Brachiopod</name>
    <name type="synonym">Lingula unguis</name>
    <dbReference type="NCBI Taxonomy" id="7574"/>
    <lineage>
        <taxon>Eukaryota</taxon>
        <taxon>Metazoa</taxon>
        <taxon>Spiralia</taxon>
        <taxon>Lophotrochozoa</taxon>
        <taxon>Brachiopoda</taxon>
        <taxon>Linguliformea</taxon>
        <taxon>Lingulata</taxon>
        <taxon>Lingulida</taxon>
        <taxon>Linguloidea</taxon>
        <taxon>Lingulidae</taxon>
        <taxon>Lingula</taxon>
    </lineage>
</organism>
<dbReference type="PANTHER" id="PTHR11339">
    <property type="entry name" value="EXTRACELLULAR MATRIX GLYCOPROTEIN RELATED"/>
    <property type="match status" value="1"/>
</dbReference>
<keyword evidence="3" id="KW-0325">Glycoprotein</keyword>
<evidence type="ECO:0000256" key="4">
    <source>
        <dbReference type="SAM" id="MobiDB-lite"/>
    </source>
</evidence>
<dbReference type="GeneID" id="106157919"/>
<feature type="region of interest" description="Disordered" evidence="4">
    <location>
        <begin position="979"/>
        <end position="1001"/>
    </location>
</feature>
<dbReference type="Proteomes" id="UP000085678">
    <property type="component" value="Unplaced"/>
</dbReference>
<dbReference type="InParanoid" id="A0A1S3HT07"/>
<dbReference type="KEGG" id="lak:106157919"/>
<dbReference type="InterPro" id="IPR058727">
    <property type="entry name" value="Helical_Vwde"/>
</dbReference>
<evidence type="ECO:0000256" key="5">
    <source>
        <dbReference type="SAM" id="SignalP"/>
    </source>
</evidence>
<accession>A0A1S3HT07</accession>
<dbReference type="Pfam" id="PF26129">
    <property type="entry name" value="Vwde"/>
    <property type="match status" value="1"/>
</dbReference>
<dbReference type="AlphaFoldDB" id="A0A1S3HT07"/>
<protein>
    <submittedName>
        <fullName evidence="8">von Willebrand factor D and EGF domain-containing protein</fullName>
    </submittedName>
</protein>
<feature type="chain" id="PRO_5010302707" evidence="5">
    <location>
        <begin position="22"/>
        <end position="1148"/>
    </location>
</feature>
<gene>
    <name evidence="8" type="primary">LOC106157919</name>
</gene>
<dbReference type="RefSeq" id="XP_013389170.1">
    <property type="nucleotide sequence ID" value="XM_013533716.1"/>
</dbReference>
<evidence type="ECO:0000313" key="8">
    <source>
        <dbReference type="RefSeq" id="XP_013389170.1"/>
    </source>
</evidence>
<evidence type="ECO:0000256" key="1">
    <source>
        <dbReference type="ARBA" id="ARBA00022729"/>
    </source>
</evidence>
<feature type="compositionally biased region" description="Low complexity" evidence="4">
    <location>
        <begin position="989"/>
        <end position="1001"/>
    </location>
</feature>
<dbReference type="SMART" id="SM00216">
    <property type="entry name" value="VWD"/>
    <property type="match status" value="1"/>
</dbReference>
<proteinExistence type="predicted"/>
<evidence type="ECO:0000256" key="3">
    <source>
        <dbReference type="ARBA" id="ARBA00023180"/>
    </source>
</evidence>
<name>A0A1S3HT07_LINAN</name>